<feature type="non-terminal residue" evidence="1">
    <location>
        <position position="1"/>
    </location>
</feature>
<reference evidence="1" key="1">
    <citation type="submission" date="2022-06" db="EMBL/GenBank/DDBJ databases">
        <title>Phylogenomic reconstructions and comparative analyses of Kickxellomycotina fungi.</title>
        <authorList>
            <person name="Reynolds N.K."/>
            <person name="Stajich J.E."/>
            <person name="Barry K."/>
            <person name="Grigoriev I.V."/>
            <person name="Crous P."/>
            <person name="Smith M.E."/>
        </authorList>
    </citation>
    <scope>NUCLEOTIDE SEQUENCE</scope>
    <source>
        <strain evidence="1">RSA 2271</strain>
    </source>
</reference>
<accession>A0ACC1HHE8</accession>
<comment type="caution">
    <text evidence="1">The sequence shown here is derived from an EMBL/GenBank/DDBJ whole genome shotgun (WGS) entry which is preliminary data.</text>
</comment>
<protein>
    <submittedName>
        <fullName evidence="1">Uncharacterized protein</fullName>
    </submittedName>
</protein>
<dbReference type="EMBL" id="JAMZIH010005688">
    <property type="protein sequence ID" value="KAJ1674785.1"/>
    <property type="molecule type" value="Genomic_DNA"/>
</dbReference>
<organism evidence="1 2">
    <name type="scientific">Spiromyces aspiralis</name>
    <dbReference type="NCBI Taxonomy" id="68401"/>
    <lineage>
        <taxon>Eukaryota</taxon>
        <taxon>Fungi</taxon>
        <taxon>Fungi incertae sedis</taxon>
        <taxon>Zoopagomycota</taxon>
        <taxon>Kickxellomycotina</taxon>
        <taxon>Kickxellomycetes</taxon>
        <taxon>Kickxellales</taxon>
        <taxon>Kickxellaceae</taxon>
        <taxon>Spiromyces</taxon>
    </lineage>
</organism>
<evidence type="ECO:0000313" key="1">
    <source>
        <dbReference type="EMBL" id="KAJ1674785.1"/>
    </source>
</evidence>
<evidence type="ECO:0000313" key="2">
    <source>
        <dbReference type="Proteomes" id="UP001145114"/>
    </source>
</evidence>
<keyword evidence="2" id="KW-1185">Reference proteome</keyword>
<sequence length="889" mass="94960">DFGEDEEYFKEEAQEEQFLDELDTMKDEQREQMELGVASVKRKLGGEYEIKDIEIKNALWYYYFDEDEAIRWLKKNHPKKRTGEFLGDVGDVQTGISGEADRNGPLLLSRHPLAAGVPSLPASQGSGACAGASLSGLAARARNSNGETASSLSRLALDTNGTFKSRPLEVGSTSSSVSGLGRNLLPPRPAFGTPAGSLAHSASPRGTFGAGTDNGGNSLISNALRALKARPADPPSVRPGGPSLLSPAVHSSELRPITARSSLAPVIPRPPISIRPQPQVVPMTRVSNPSKTVRPSSMPEITVGRAGPSDFAQFIFADMNPAEQAVTRAGHVLGTLNADLTTLGPRRRFQSLSSHPTLMPNSKCQVAAADSDRIPAYRQHLNLLLLCAVGKSGTQTPKGGQPAKVAHQAKAGGSGSGDAKLKPFAFDKPSPDDIVLSAQSRAGGQQQQQQQRKAAVATPRSKAGDSGGVGKTKAEAQKDEGALERSISELSLEPEAPSLGLQAPSTQLRRRPLSERNSEKDQRLNLIIVGHVDAGKSTLMGHLLSLLREIDERTMRKYMRESEQIGKGSFAFAWALDSTEEERERGVTIDIATSTFETKRRKFLLLDAPGHRDFVPNMIAGAARADVAILVVDATPGSFEAGFDGRGQTREHAMLVRSLGVRQLIVAVNKMDAVGWAEKRFGEIRSRLSDFLAITGFTKGLVKYVPVSGIEGVNLAKRPDPASHPELCAWYNDGPSLVELLDELEPPERPVDKAFRLPANDYFRGGPFASGKGKVVTVTGTIAQGVVSVGEQVVVMPIGENGVVKAIDVNSESVDWAMAGENVMLTIDGIDIQRLSPGALVCPANSPVAATQRFGAQIVVFATPVPITSGFPVILHVQSINEPAYITKL</sequence>
<name>A0ACC1HHE8_9FUNG</name>
<proteinExistence type="predicted"/>
<gene>
    <name evidence="1" type="ORF">EV182_002566</name>
</gene>
<feature type="non-terminal residue" evidence="1">
    <location>
        <position position="889"/>
    </location>
</feature>
<dbReference type="Proteomes" id="UP001145114">
    <property type="component" value="Unassembled WGS sequence"/>
</dbReference>